<proteinExistence type="predicted"/>
<dbReference type="Proteomes" id="UP000538666">
    <property type="component" value="Unassembled WGS sequence"/>
</dbReference>
<sequence length="167" mass="18070">MQYARILSLIDAELDRLREARQLLASCFSFAPPSPERAQKGGRQKRAEKTTSFQAQQVVIETASGAASGVVMPQKPGIDAGITLVKPAKRAPARRKPAVEKVLVAPPEKPLAGVIPERPVFVPAGQIHHVDALKQQRTQDQGNVDPAPADSLTAELLKQKWFHGLSS</sequence>
<reference evidence="1 2" key="1">
    <citation type="submission" date="2020-08" db="EMBL/GenBank/DDBJ databases">
        <title>Genomic Encyclopedia of Type Strains, Phase IV (KMG-IV): sequencing the most valuable type-strain genomes for metagenomic binning, comparative biology and taxonomic classification.</title>
        <authorList>
            <person name="Goeker M."/>
        </authorList>
    </citation>
    <scope>NUCLEOTIDE SEQUENCE [LARGE SCALE GENOMIC DNA]</scope>
    <source>
        <strain evidence="1 2">DSM 103733</strain>
    </source>
</reference>
<name>A0A841JRN8_9BACT</name>
<dbReference type="EMBL" id="JACHEK010000002">
    <property type="protein sequence ID" value="MBB6143187.1"/>
    <property type="molecule type" value="Genomic_DNA"/>
</dbReference>
<dbReference type="AlphaFoldDB" id="A0A841JRN8"/>
<accession>A0A841JRN8</accession>
<evidence type="ECO:0000313" key="1">
    <source>
        <dbReference type="EMBL" id="MBB6143187.1"/>
    </source>
</evidence>
<organism evidence="1 2">
    <name type="scientific">Silvibacterium bohemicum</name>
    <dbReference type="NCBI Taxonomy" id="1577686"/>
    <lineage>
        <taxon>Bacteria</taxon>
        <taxon>Pseudomonadati</taxon>
        <taxon>Acidobacteriota</taxon>
        <taxon>Terriglobia</taxon>
        <taxon>Terriglobales</taxon>
        <taxon>Acidobacteriaceae</taxon>
        <taxon>Silvibacterium</taxon>
    </lineage>
</organism>
<comment type="caution">
    <text evidence="1">The sequence shown here is derived from an EMBL/GenBank/DDBJ whole genome shotgun (WGS) entry which is preliminary data.</text>
</comment>
<gene>
    <name evidence="1" type="ORF">HNQ77_001131</name>
</gene>
<evidence type="ECO:0000313" key="2">
    <source>
        <dbReference type="Proteomes" id="UP000538666"/>
    </source>
</evidence>
<protein>
    <submittedName>
        <fullName evidence="1">Uncharacterized protein</fullName>
    </submittedName>
</protein>
<dbReference type="RefSeq" id="WP_050062100.1">
    <property type="nucleotide sequence ID" value="NZ_JACHEK010000002.1"/>
</dbReference>
<keyword evidence="2" id="KW-1185">Reference proteome</keyword>